<reference evidence="2" key="1">
    <citation type="submission" date="2015-07" db="EMBL/GenBank/DDBJ databases">
        <title>Near-Complete Genome Sequence of the Cellulolytic Bacterium Bacteroides (Pseudobacteroides) cellulosolvens ATCC 35603.</title>
        <authorList>
            <person name="Dassa B."/>
            <person name="Utturkar S.M."/>
            <person name="Klingeman D.M."/>
            <person name="Hurt R.A."/>
            <person name="Keller M."/>
            <person name="Xu J."/>
            <person name="Reddy Y.H.K."/>
            <person name="Borovok I."/>
            <person name="Grinberg I.R."/>
            <person name="Lamed R."/>
            <person name="Zhivin O."/>
            <person name="Bayer E.A."/>
            <person name="Brown S.D."/>
        </authorList>
    </citation>
    <scope>NUCLEOTIDE SEQUENCE [LARGE SCALE GENOMIC DNA]</scope>
    <source>
        <strain evidence="2">DSM 2933</strain>
    </source>
</reference>
<sequence>MKVFDLKDFKPCAGPQNQVVTPLGKVCFSLKLGKTDLADFTSAFTNKKGDYVFGWYSDSFDVELLICSPKLHLADNMHVEGCRAAIYRILLHDKELACEFSANWCSDYLWTDGGPDSGEHLEAQTCENDYYVVSIGTQDGEMLHSRAMNNEMMPAILNSSVDPLALVECSSTGLLVPIERVFLNQVCQVHFVVAWTPKKPDDVSTWYAVDMSHREFPGCLLG</sequence>
<gene>
    <name evidence="1" type="ORF">Bccel_1182</name>
</gene>
<organism evidence="1 2">
    <name type="scientific">Pseudobacteroides cellulosolvens ATCC 35603 = DSM 2933</name>
    <dbReference type="NCBI Taxonomy" id="398512"/>
    <lineage>
        <taxon>Bacteria</taxon>
        <taxon>Bacillati</taxon>
        <taxon>Bacillota</taxon>
        <taxon>Clostridia</taxon>
        <taxon>Eubacteriales</taxon>
        <taxon>Oscillospiraceae</taxon>
        <taxon>Pseudobacteroides</taxon>
    </lineage>
</organism>
<evidence type="ECO:0000313" key="1">
    <source>
        <dbReference type="EMBL" id="KNY25922.1"/>
    </source>
</evidence>
<dbReference type="Proteomes" id="UP000036923">
    <property type="component" value="Unassembled WGS sequence"/>
</dbReference>
<evidence type="ECO:0000313" key="2">
    <source>
        <dbReference type="Proteomes" id="UP000036923"/>
    </source>
</evidence>
<proteinExistence type="predicted"/>
<dbReference type="OrthoDB" id="2632514at2"/>
<dbReference type="EMBL" id="LGTC01000001">
    <property type="protein sequence ID" value="KNY25922.1"/>
    <property type="molecule type" value="Genomic_DNA"/>
</dbReference>
<protein>
    <submittedName>
        <fullName evidence="1">Uncharacterized protein</fullName>
    </submittedName>
</protein>
<dbReference type="STRING" id="398512.Bccel_1182"/>
<keyword evidence="2" id="KW-1185">Reference proteome</keyword>
<accession>A0A0L6JKL3</accession>
<dbReference type="AlphaFoldDB" id="A0A0L6JKL3"/>
<comment type="caution">
    <text evidence="1">The sequence shown here is derived from an EMBL/GenBank/DDBJ whole genome shotgun (WGS) entry which is preliminary data.</text>
</comment>
<dbReference type="RefSeq" id="WP_036945917.1">
    <property type="nucleotide sequence ID" value="NZ_JQKC01000090.1"/>
</dbReference>
<name>A0A0L6JKL3_9FIRM</name>